<dbReference type="InterPro" id="IPR014757">
    <property type="entry name" value="Tscrpt_reg_IclR_C"/>
</dbReference>
<dbReference type="SUPFAM" id="SSF46785">
    <property type="entry name" value="Winged helix' DNA-binding domain"/>
    <property type="match status" value="1"/>
</dbReference>
<keyword evidence="2" id="KW-0238">DNA-binding</keyword>
<evidence type="ECO:0000256" key="1">
    <source>
        <dbReference type="ARBA" id="ARBA00023015"/>
    </source>
</evidence>
<dbReference type="InterPro" id="IPR029016">
    <property type="entry name" value="GAF-like_dom_sf"/>
</dbReference>
<sequence length="266" mass="28807">MREGARGAKAGAQPNQSLIDGITVLQALAISTEPVGCRELARRVDLDPTKVNRLLKTLTYLGIARQTSDRKYRPGSGMTVLAAQSLFASGLLRRALPALEGLRRFGHTVAMGVLWRDNVSYLFHAPPNMPETDALGRIGLYPATRGGIGMALLAALDDLEVEETYAGHPIPGYDDLPQLLSALEEVRSAGYVRLRVKDEREQHTVAITIGTPVYAAIGLSGWIPTVAMPEMLDALREAARRIEESGDERGPQLSLADPALDYRVAV</sequence>
<dbReference type="Pfam" id="PF09339">
    <property type="entry name" value="HTH_IclR"/>
    <property type="match status" value="1"/>
</dbReference>
<dbReference type="InterPro" id="IPR036390">
    <property type="entry name" value="WH_DNA-bd_sf"/>
</dbReference>
<dbReference type="InterPro" id="IPR050707">
    <property type="entry name" value="HTH_MetabolicPath_Reg"/>
</dbReference>
<organism evidence="5 6">
    <name type="scientific">Sphingomonas psychrotolerans</name>
    <dbReference type="NCBI Taxonomy" id="1327635"/>
    <lineage>
        <taxon>Bacteria</taxon>
        <taxon>Pseudomonadati</taxon>
        <taxon>Pseudomonadota</taxon>
        <taxon>Alphaproteobacteria</taxon>
        <taxon>Sphingomonadales</taxon>
        <taxon>Sphingomonadaceae</taxon>
        <taxon>Sphingomonas</taxon>
    </lineage>
</organism>
<dbReference type="SUPFAM" id="SSF55781">
    <property type="entry name" value="GAF domain-like"/>
    <property type="match status" value="1"/>
</dbReference>
<feature type="domain" description="HTH iclR-type" evidence="4">
    <location>
        <begin position="15"/>
        <end position="76"/>
    </location>
</feature>
<dbReference type="GO" id="GO:0003700">
    <property type="term" value="F:DNA-binding transcription factor activity"/>
    <property type="evidence" value="ECO:0007669"/>
    <property type="project" value="TreeGrafter"/>
</dbReference>
<reference evidence="5 6" key="1">
    <citation type="submission" date="2017-11" db="EMBL/GenBank/DDBJ databases">
        <title>Complete genome sequence of Sphingomonas sp. Strain Cra20, a psychrotolerant potential plant growth promoting rhizobacteria.</title>
        <authorList>
            <person name="Luo Y."/>
        </authorList>
    </citation>
    <scope>NUCLEOTIDE SEQUENCE [LARGE SCALE GENOMIC DNA]</scope>
    <source>
        <strain evidence="5 6">Cra20</strain>
    </source>
</reference>
<evidence type="ECO:0000256" key="3">
    <source>
        <dbReference type="ARBA" id="ARBA00023163"/>
    </source>
</evidence>
<dbReference type="EMBL" id="CP024923">
    <property type="protein sequence ID" value="ATY32553.1"/>
    <property type="molecule type" value="Genomic_DNA"/>
</dbReference>
<dbReference type="InterPro" id="IPR036388">
    <property type="entry name" value="WH-like_DNA-bd_sf"/>
</dbReference>
<dbReference type="Gene3D" id="1.10.10.10">
    <property type="entry name" value="Winged helix-like DNA-binding domain superfamily/Winged helix DNA-binding domain"/>
    <property type="match status" value="1"/>
</dbReference>
<evidence type="ECO:0000313" key="5">
    <source>
        <dbReference type="EMBL" id="ATY32553.1"/>
    </source>
</evidence>
<dbReference type="PANTHER" id="PTHR30136:SF34">
    <property type="entry name" value="TRANSCRIPTIONAL REGULATOR"/>
    <property type="match status" value="1"/>
</dbReference>
<dbReference type="PROSITE" id="PS51077">
    <property type="entry name" value="HTH_ICLR"/>
    <property type="match status" value="1"/>
</dbReference>
<protein>
    <submittedName>
        <fullName evidence="5">Transcriptional regulator</fullName>
    </submittedName>
</protein>
<dbReference type="OrthoDB" id="6534574at2"/>
<proteinExistence type="predicted"/>
<dbReference type="RefSeq" id="WP_100282360.1">
    <property type="nucleotide sequence ID" value="NZ_CP024923.1"/>
</dbReference>
<evidence type="ECO:0000256" key="2">
    <source>
        <dbReference type="ARBA" id="ARBA00023125"/>
    </source>
</evidence>
<gene>
    <name evidence="5" type="ORF">CVN68_11680</name>
</gene>
<dbReference type="Gene3D" id="3.30.450.40">
    <property type="match status" value="1"/>
</dbReference>
<dbReference type="GO" id="GO:0003677">
    <property type="term" value="F:DNA binding"/>
    <property type="evidence" value="ECO:0007669"/>
    <property type="project" value="UniProtKB-KW"/>
</dbReference>
<dbReference type="InterPro" id="IPR005471">
    <property type="entry name" value="Tscrpt_reg_IclR_N"/>
</dbReference>
<keyword evidence="3" id="KW-0804">Transcription</keyword>
<dbReference type="Proteomes" id="UP000229081">
    <property type="component" value="Chromosome"/>
</dbReference>
<dbReference type="KEGG" id="sphc:CVN68_11680"/>
<dbReference type="PANTHER" id="PTHR30136">
    <property type="entry name" value="HELIX-TURN-HELIX TRANSCRIPTIONAL REGULATOR, ICLR FAMILY"/>
    <property type="match status" value="1"/>
</dbReference>
<dbReference type="AlphaFoldDB" id="A0A2K8MFA5"/>
<keyword evidence="6" id="KW-1185">Reference proteome</keyword>
<accession>A0A2K8MFA5</accession>
<keyword evidence="1" id="KW-0805">Transcription regulation</keyword>
<dbReference type="GO" id="GO:0045892">
    <property type="term" value="P:negative regulation of DNA-templated transcription"/>
    <property type="evidence" value="ECO:0007669"/>
    <property type="project" value="TreeGrafter"/>
</dbReference>
<evidence type="ECO:0000259" key="4">
    <source>
        <dbReference type="PROSITE" id="PS51077"/>
    </source>
</evidence>
<name>A0A2K8MFA5_9SPHN</name>
<dbReference type="Pfam" id="PF01614">
    <property type="entry name" value="IclR_C"/>
    <property type="match status" value="1"/>
</dbReference>
<evidence type="ECO:0000313" key="6">
    <source>
        <dbReference type="Proteomes" id="UP000229081"/>
    </source>
</evidence>
<dbReference type="SMART" id="SM00346">
    <property type="entry name" value="HTH_ICLR"/>
    <property type="match status" value="1"/>
</dbReference>